<feature type="transmembrane region" description="Helical" evidence="1">
    <location>
        <begin position="20"/>
        <end position="40"/>
    </location>
</feature>
<accession>A0A1F6AH82</accession>
<dbReference type="Proteomes" id="UP000178759">
    <property type="component" value="Unassembled WGS sequence"/>
</dbReference>
<organism evidence="2 3">
    <name type="scientific">Candidatus Gottesmanbacteria bacterium RIFCSPLOWO2_01_FULL_43_11b</name>
    <dbReference type="NCBI Taxonomy" id="1798392"/>
    <lineage>
        <taxon>Bacteria</taxon>
        <taxon>Candidatus Gottesmaniibacteriota</taxon>
    </lineage>
</organism>
<protein>
    <submittedName>
        <fullName evidence="2">Uncharacterized protein</fullName>
    </submittedName>
</protein>
<comment type="caution">
    <text evidence="2">The sequence shown here is derived from an EMBL/GenBank/DDBJ whole genome shotgun (WGS) entry which is preliminary data.</text>
</comment>
<keyword evidence="1" id="KW-1133">Transmembrane helix</keyword>
<name>A0A1F6AH82_9BACT</name>
<evidence type="ECO:0000313" key="3">
    <source>
        <dbReference type="Proteomes" id="UP000178759"/>
    </source>
</evidence>
<sequence>MAEDQRDPIVVMQRYKTPTAIIIFLILGIWLFARIIQYSFQARGATEKKATNNNTFLPMPSSTIMPSTTSMGEVTIEPEKTITTRRIVKGSTPKGIEFYEKVDTLRKQGRVNGELCTEFESDAIVDVNPKMQSVQMSLMYPSIIENVDDSDKALILNDFNVIKALAEQDPSLILSDYGTLRLFVLTFHDSSCIAKGELQKMMIDAEPQWIDWK</sequence>
<reference evidence="2 3" key="1">
    <citation type="journal article" date="2016" name="Nat. Commun.">
        <title>Thousands of microbial genomes shed light on interconnected biogeochemical processes in an aquifer system.</title>
        <authorList>
            <person name="Anantharaman K."/>
            <person name="Brown C.T."/>
            <person name="Hug L.A."/>
            <person name="Sharon I."/>
            <person name="Castelle C.J."/>
            <person name="Probst A.J."/>
            <person name="Thomas B.C."/>
            <person name="Singh A."/>
            <person name="Wilkins M.J."/>
            <person name="Karaoz U."/>
            <person name="Brodie E.L."/>
            <person name="Williams K.H."/>
            <person name="Hubbard S.S."/>
            <person name="Banfield J.F."/>
        </authorList>
    </citation>
    <scope>NUCLEOTIDE SEQUENCE [LARGE SCALE GENOMIC DNA]</scope>
</reference>
<keyword evidence="1" id="KW-0472">Membrane</keyword>
<gene>
    <name evidence="2" type="ORF">A3A79_02490</name>
</gene>
<evidence type="ECO:0000313" key="2">
    <source>
        <dbReference type="EMBL" id="OGG24041.1"/>
    </source>
</evidence>
<keyword evidence="1" id="KW-0812">Transmembrane</keyword>
<proteinExistence type="predicted"/>
<evidence type="ECO:0000256" key="1">
    <source>
        <dbReference type="SAM" id="Phobius"/>
    </source>
</evidence>
<dbReference type="EMBL" id="MFJV01000001">
    <property type="protein sequence ID" value="OGG24041.1"/>
    <property type="molecule type" value="Genomic_DNA"/>
</dbReference>
<dbReference type="AlphaFoldDB" id="A0A1F6AH82"/>